<evidence type="ECO:0000313" key="4">
    <source>
        <dbReference type="EMBL" id="NJX15605.1"/>
    </source>
</evidence>
<dbReference type="Gene3D" id="3.40.630.30">
    <property type="match status" value="1"/>
</dbReference>
<dbReference type="SUPFAM" id="SSF55729">
    <property type="entry name" value="Acyl-CoA N-acyltransferases (Nat)"/>
    <property type="match status" value="1"/>
</dbReference>
<dbReference type="RefSeq" id="WP_167917844.1">
    <property type="nucleotide sequence ID" value="NZ_JAAVJS010000010.1"/>
</dbReference>
<feature type="domain" description="N-acetyltransferase" evidence="3">
    <location>
        <begin position="1"/>
        <end position="152"/>
    </location>
</feature>
<accession>A0ABX1DBF5</accession>
<keyword evidence="5" id="KW-1185">Reference proteome</keyword>
<keyword evidence="2" id="KW-0012">Acyltransferase</keyword>
<evidence type="ECO:0000256" key="2">
    <source>
        <dbReference type="ARBA" id="ARBA00023315"/>
    </source>
</evidence>
<comment type="caution">
    <text evidence="4">The sequence shown here is derived from an EMBL/GenBank/DDBJ whole genome shotgun (WGS) entry which is preliminary data.</text>
</comment>
<name>A0ABX1DBF5_9FLAO</name>
<dbReference type="EMBL" id="JAAVJS010000010">
    <property type="protein sequence ID" value="NJX15605.1"/>
    <property type="molecule type" value="Genomic_DNA"/>
</dbReference>
<evidence type="ECO:0000256" key="1">
    <source>
        <dbReference type="ARBA" id="ARBA00022679"/>
    </source>
</evidence>
<reference evidence="4 5" key="1">
    <citation type="submission" date="2020-03" db="EMBL/GenBank/DDBJ databases">
        <title>Tamlana sp. nov, isolated from XXX.</title>
        <authorList>
            <person name="Cao W.R."/>
        </authorList>
    </citation>
    <scope>NUCLEOTIDE SEQUENCE [LARGE SCALE GENOMIC DNA]</scope>
    <source>
        <strain evidence="4 5">HST1-43</strain>
    </source>
</reference>
<dbReference type="Pfam" id="PF13420">
    <property type="entry name" value="Acetyltransf_4"/>
    <property type="match status" value="1"/>
</dbReference>
<protein>
    <submittedName>
        <fullName evidence="4">N-acetyltransferase</fullName>
    </submittedName>
</protein>
<proteinExistence type="predicted"/>
<dbReference type="PANTHER" id="PTHR43072">
    <property type="entry name" value="N-ACETYLTRANSFERASE"/>
    <property type="match status" value="1"/>
</dbReference>
<dbReference type="PANTHER" id="PTHR43072:SF23">
    <property type="entry name" value="UPF0039 PROTEIN C11D3.02C"/>
    <property type="match status" value="1"/>
</dbReference>
<dbReference type="PROSITE" id="PS51186">
    <property type="entry name" value="GNAT"/>
    <property type="match status" value="1"/>
</dbReference>
<gene>
    <name evidence="4" type="ORF">HC176_08890</name>
</gene>
<dbReference type="InterPro" id="IPR016181">
    <property type="entry name" value="Acyl_CoA_acyltransferase"/>
</dbReference>
<evidence type="ECO:0000313" key="5">
    <source>
        <dbReference type="Proteomes" id="UP000760545"/>
    </source>
</evidence>
<evidence type="ECO:0000259" key="3">
    <source>
        <dbReference type="PROSITE" id="PS51186"/>
    </source>
</evidence>
<organism evidence="4 5">
    <name type="scientific">Tamlana crocina</name>
    <dbReference type="NCBI Taxonomy" id="393006"/>
    <lineage>
        <taxon>Bacteria</taxon>
        <taxon>Pseudomonadati</taxon>
        <taxon>Bacteroidota</taxon>
        <taxon>Flavobacteriia</taxon>
        <taxon>Flavobacteriales</taxon>
        <taxon>Flavobacteriaceae</taxon>
        <taxon>Tamlana</taxon>
    </lineage>
</organism>
<keyword evidence="1" id="KW-0808">Transferase</keyword>
<sequence>MIRAFQHNDAEALLDIYNHYVLHSVATFDDAPLEIAVFSEKLNHIAEVYPILVFEENNNILGYAYGSQFRPKPAYKNTVETTVYLKHGEHGKQIGTKLYTELLSLLKAKNFHIALGVLTLPNDASVKLHEKLNFKQVAHFNEVGYKFGQWLDVGVFQLKLV</sequence>
<dbReference type="InterPro" id="IPR000182">
    <property type="entry name" value="GNAT_dom"/>
</dbReference>
<dbReference type="Proteomes" id="UP000760545">
    <property type="component" value="Unassembled WGS sequence"/>
</dbReference>